<comment type="caution">
    <text evidence="1">The sequence shown here is derived from an EMBL/GenBank/DDBJ whole genome shotgun (WGS) entry which is preliminary data.</text>
</comment>
<name>A0A2T0PUJ6_9ACTN</name>
<dbReference type="AlphaFoldDB" id="A0A2T0PUJ6"/>
<gene>
    <name evidence="1" type="ORF">CLV72_110240</name>
</gene>
<evidence type="ECO:0000313" key="2">
    <source>
        <dbReference type="Proteomes" id="UP000237846"/>
    </source>
</evidence>
<dbReference type="EMBL" id="PVZC01000010">
    <property type="protein sequence ID" value="PRX92478.1"/>
    <property type="molecule type" value="Genomic_DNA"/>
</dbReference>
<keyword evidence="2" id="KW-1185">Reference proteome</keyword>
<dbReference type="OrthoDB" id="3217739at2"/>
<reference evidence="1 2" key="1">
    <citation type="submission" date="2018-03" db="EMBL/GenBank/DDBJ databases">
        <title>Genomic Encyclopedia of Archaeal and Bacterial Type Strains, Phase II (KMG-II): from individual species to whole genera.</title>
        <authorList>
            <person name="Goeker M."/>
        </authorList>
    </citation>
    <scope>NUCLEOTIDE SEQUENCE [LARGE SCALE GENOMIC DNA]</scope>
    <source>
        <strain evidence="1 2">DSM 45601</strain>
    </source>
</reference>
<dbReference type="RefSeq" id="WP_106252775.1">
    <property type="nucleotide sequence ID" value="NZ_PVZC01000010.1"/>
</dbReference>
<evidence type="ECO:0000313" key="1">
    <source>
        <dbReference type="EMBL" id="PRX92478.1"/>
    </source>
</evidence>
<sequence>MPCYHCGVRQTDPVRGPSAWKRGVRGDRQVLICPDCQLGHDWKGDLDRCVACNSTFLVSRLGEIECRGCGTVRPQHHQPPRPDPAPSALADEVARALDRALAGLARF</sequence>
<accession>A0A2T0PUJ6</accession>
<protein>
    <submittedName>
        <fullName evidence="1">Uncharacterized protein</fullName>
    </submittedName>
</protein>
<proteinExistence type="predicted"/>
<dbReference type="Proteomes" id="UP000237846">
    <property type="component" value="Unassembled WGS sequence"/>
</dbReference>
<organism evidence="1 2">
    <name type="scientific">Allonocardiopsis opalescens</name>
    <dbReference type="NCBI Taxonomy" id="1144618"/>
    <lineage>
        <taxon>Bacteria</taxon>
        <taxon>Bacillati</taxon>
        <taxon>Actinomycetota</taxon>
        <taxon>Actinomycetes</taxon>
        <taxon>Streptosporangiales</taxon>
        <taxon>Allonocardiopsis</taxon>
    </lineage>
</organism>